<feature type="transmembrane region" description="Helical" evidence="11">
    <location>
        <begin position="60"/>
        <end position="83"/>
    </location>
</feature>
<evidence type="ECO:0000256" key="8">
    <source>
        <dbReference type="ARBA" id="ARBA00023098"/>
    </source>
</evidence>
<protein>
    <recommendedName>
        <fullName evidence="11">Elongation of very long chain fatty acids protein</fullName>
        <ecNumber evidence="11">2.3.1.199</ecNumber>
    </recommendedName>
    <alternativeName>
        <fullName evidence="11">Very-long-chain 3-oxoacyl-CoA synthase</fullName>
    </alternativeName>
</protein>
<evidence type="ECO:0000256" key="10">
    <source>
        <dbReference type="ARBA" id="ARBA00023160"/>
    </source>
</evidence>
<evidence type="ECO:0000256" key="11">
    <source>
        <dbReference type="RuleBase" id="RU361115"/>
    </source>
</evidence>
<dbReference type="PROSITE" id="PS01188">
    <property type="entry name" value="ELO"/>
    <property type="match status" value="1"/>
</dbReference>
<evidence type="ECO:0000256" key="9">
    <source>
        <dbReference type="ARBA" id="ARBA00023136"/>
    </source>
</evidence>
<accession>A0A914X3R1</accession>
<keyword evidence="7 11" id="KW-1133">Transmembrane helix</keyword>
<comment type="pathway">
    <text evidence="2">Lipid metabolism; fatty acid biosynthesis.</text>
</comment>
<keyword evidence="6 11" id="KW-0276">Fatty acid metabolism</keyword>
<comment type="catalytic activity">
    <reaction evidence="11">
        <text>a very-long-chain acyl-CoA + malonyl-CoA + H(+) = a very-long-chain 3-oxoacyl-CoA + CO2 + CoA</text>
        <dbReference type="Rhea" id="RHEA:32727"/>
        <dbReference type="ChEBI" id="CHEBI:15378"/>
        <dbReference type="ChEBI" id="CHEBI:16526"/>
        <dbReference type="ChEBI" id="CHEBI:57287"/>
        <dbReference type="ChEBI" id="CHEBI:57384"/>
        <dbReference type="ChEBI" id="CHEBI:90725"/>
        <dbReference type="ChEBI" id="CHEBI:90736"/>
        <dbReference type="EC" id="2.3.1.199"/>
    </reaction>
</comment>
<dbReference type="Proteomes" id="UP000887566">
    <property type="component" value="Unplaced"/>
</dbReference>
<dbReference type="InterPro" id="IPR002076">
    <property type="entry name" value="ELO_fam"/>
</dbReference>
<evidence type="ECO:0000256" key="4">
    <source>
        <dbReference type="ARBA" id="ARBA00022679"/>
    </source>
</evidence>
<keyword evidence="3 11" id="KW-0444">Lipid biosynthesis</keyword>
<dbReference type="Pfam" id="PF01151">
    <property type="entry name" value="ELO"/>
    <property type="match status" value="1"/>
</dbReference>
<feature type="transmembrane region" description="Helical" evidence="11">
    <location>
        <begin position="30"/>
        <end position="48"/>
    </location>
</feature>
<evidence type="ECO:0000256" key="1">
    <source>
        <dbReference type="ARBA" id="ARBA00004141"/>
    </source>
</evidence>
<dbReference type="GO" id="GO:0009922">
    <property type="term" value="F:fatty acid elongase activity"/>
    <property type="evidence" value="ECO:0007669"/>
    <property type="project" value="UniProtKB-EC"/>
</dbReference>
<dbReference type="AlphaFoldDB" id="A0A914X3R1"/>
<dbReference type="GO" id="GO:0034625">
    <property type="term" value="P:fatty acid elongation, monounsaturated fatty acid"/>
    <property type="evidence" value="ECO:0007669"/>
    <property type="project" value="TreeGrafter"/>
</dbReference>
<keyword evidence="4 11" id="KW-0808">Transferase</keyword>
<keyword evidence="5 11" id="KW-0812">Transmembrane</keyword>
<evidence type="ECO:0000256" key="7">
    <source>
        <dbReference type="ARBA" id="ARBA00022989"/>
    </source>
</evidence>
<keyword evidence="8 11" id="KW-0443">Lipid metabolism</keyword>
<dbReference type="GO" id="GO:0034626">
    <property type="term" value="P:fatty acid elongation, polyunsaturated fatty acid"/>
    <property type="evidence" value="ECO:0007669"/>
    <property type="project" value="TreeGrafter"/>
</dbReference>
<evidence type="ECO:0000256" key="5">
    <source>
        <dbReference type="ARBA" id="ARBA00022692"/>
    </source>
</evidence>
<keyword evidence="10 11" id="KW-0275">Fatty acid biosynthesis</keyword>
<feature type="transmembrane region" description="Helical" evidence="11">
    <location>
        <begin position="159"/>
        <end position="180"/>
    </location>
</feature>
<organism evidence="12 13">
    <name type="scientific">Plectus sambesii</name>
    <dbReference type="NCBI Taxonomy" id="2011161"/>
    <lineage>
        <taxon>Eukaryota</taxon>
        <taxon>Metazoa</taxon>
        <taxon>Ecdysozoa</taxon>
        <taxon>Nematoda</taxon>
        <taxon>Chromadorea</taxon>
        <taxon>Plectida</taxon>
        <taxon>Plectina</taxon>
        <taxon>Plectoidea</taxon>
        <taxon>Plectidae</taxon>
        <taxon>Plectus</taxon>
    </lineage>
</organism>
<dbReference type="InterPro" id="IPR030457">
    <property type="entry name" value="ELO_CS"/>
</dbReference>
<evidence type="ECO:0000256" key="2">
    <source>
        <dbReference type="ARBA" id="ARBA00005194"/>
    </source>
</evidence>
<evidence type="ECO:0000256" key="3">
    <source>
        <dbReference type="ARBA" id="ARBA00022516"/>
    </source>
</evidence>
<keyword evidence="12" id="KW-1185">Reference proteome</keyword>
<dbReference type="GO" id="GO:0042761">
    <property type="term" value="P:very long-chain fatty acid biosynthetic process"/>
    <property type="evidence" value="ECO:0007669"/>
    <property type="project" value="TreeGrafter"/>
</dbReference>
<comment type="similarity">
    <text evidence="11">Belongs to the ELO family.</text>
</comment>
<evidence type="ECO:0000256" key="6">
    <source>
        <dbReference type="ARBA" id="ARBA00022832"/>
    </source>
</evidence>
<sequence>MGYTFSELLLRTPFDYTAAKAYVHDVTWPAFWISMAYIVVIFGLKFLMRNREPFKLEGLLNFWNGWLAFFSIGGCLVTTPALWHEIQKYGLSASYCKIGDFFEGTSGLWAWLFVLSKVAELGDTILIVLRKRPLMFLHWYHHVLTLNYAMLSYKEDTAFNSWIVWLNFSVHAIMYSYYLLRSMHIKIPASIAQCITVLQILQFVITHLVLFHVGLLYLQGTTCSVTPHTYWLCLGMEISYLALFGNFFYHSYIRGGGKKFVAEKKQAKVE</sequence>
<evidence type="ECO:0000313" key="12">
    <source>
        <dbReference type="Proteomes" id="UP000887566"/>
    </source>
</evidence>
<evidence type="ECO:0000313" key="13">
    <source>
        <dbReference type="WBParaSite" id="PSAMB.scaffold6541size9270.g28672.t1"/>
    </source>
</evidence>
<dbReference type="WBParaSite" id="PSAMB.scaffold6541size9270.g28672.t1">
    <property type="protein sequence ID" value="PSAMB.scaffold6541size9270.g28672.t1"/>
    <property type="gene ID" value="PSAMB.scaffold6541size9270.g28672"/>
</dbReference>
<feature type="transmembrane region" description="Helical" evidence="11">
    <location>
        <begin position="192"/>
        <end position="217"/>
    </location>
</feature>
<dbReference type="GO" id="GO:0019367">
    <property type="term" value="P:fatty acid elongation, saturated fatty acid"/>
    <property type="evidence" value="ECO:0007669"/>
    <property type="project" value="TreeGrafter"/>
</dbReference>
<comment type="subcellular location">
    <subcellularLocation>
        <location evidence="1">Membrane</location>
        <topology evidence="1">Multi-pass membrane protein</topology>
    </subcellularLocation>
</comment>
<dbReference type="EC" id="2.3.1.199" evidence="11"/>
<proteinExistence type="inferred from homology"/>
<name>A0A914X3R1_9BILA</name>
<reference evidence="13" key="1">
    <citation type="submission" date="2022-11" db="UniProtKB">
        <authorList>
            <consortium name="WormBaseParasite"/>
        </authorList>
    </citation>
    <scope>IDENTIFICATION</scope>
</reference>
<keyword evidence="9 11" id="KW-0472">Membrane</keyword>
<dbReference type="PANTHER" id="PTHR11157">
    <property type="entry name" value="FATTY ACID ACYL TRANSFERASE-RELATED"/>
    <property type="match status" value="1"/>
</dbReference>
<dbReference type="PANTHER" id="PTHR11157:SF27">
    <property type="entry name" value="ELONGATION OF LONG CHAIN FATTY ACIDS PROTEIN 6"/>
    <property type="match status" value="1"/>
</dbReference>
<dbReference type="GO" id="GO:0030148">
    <property type="term" value="P:sphingolipid biosynthetic process"/>
    <property type="evidence" value="ECO:0007669"/>
    <property type="project" value="TreeGrafter"/>
</dbReference>
<feature type="transmembrane region" description="Helical" evidence="11">
    <location>
        <begin position="229"/>
        <end position="249"/>
    </location>
</feature>
<dbReference type="GO" id="GO:0005789">
    <property type="term" value="C:endoplasmic reticulum membrane"/>
    <property type="evidence" value="ECO:0007669"/>
    <property type="project" value="TreeGrafter"/>
</dbReference>
<feature type="transmembrane region" description="Helical" evidence="11">
    <location>
        <begin position="108"/>
        <end position="129"/>
    </location>
</feature>